<dbReference type="GO" id="GO:0004553">
    <property type="term" value="F:hydrolase activity, hydrolyzing O-glycosyl compounds"/>
    <property type="evidence" value="ECO:0007669"/>
    <property type="project" value="InterPro"/>
</dbReference>
<dbReference type="OrthoDB" id="9783686at2"/>
<dbReference type="PANTHER" id="PTHR30124:SF0">
    <property type="entry name" value="MEMBRANE-BOUND LYTIC MUREIN TRANSGLYCOSYLASE A"/>
    <property type="match status" value="1"/>
</dbReference>
<evidence type="ECO:0000256" key="2">
    <source>
        <dbReference type="ARBA" id="ARBA00012587"/>
    </source>
</evidence>
<feature type="domain" description="Lytic transglycosylase MltA" evidence="6">
    <location>
        <begin position="96"/>
        <end position="252"/>
    </location>
</feature>
<keyword evidence="8" id="KW-1185">Reference proteome</keyword>
<gene>
    <name evidence="7" type="ORF">F0Q34_06465</name>
</gene>
<dbReference type="RefSeq" id="WP_149811364.1">
    <property type="nucleotide sequence ID" value="NZ_VUKA01000002.1"/>
</dbReference>
<dbReference type="PANTHER" id="PTHR30124">
    <property type="entry name" value="MEMBRANE-BOUND LYTIC MUREIN TRANSGLYCOSYLASE A"/>
    <property type="match status" value="1"/>
</dbReference>
<proteinExistence type="predicted"/>
<dbReference type="GO" id="GO:0009253">
    <property type="term" value="P:peptidoglycan catabolic process"/>
    <property type="evidence" value="ECO:0007669"/>
    <property type="project" value="TreeGrafter"/>
</dbReference>
<dbReference type="InterPro" id="IPR036908">
    <property type="entry name" value="RlpA-like_sf"/>
</dbReference>
<dbReference type="InterPro" id="IPR005300">
    <property type="entry name" value="MltA_B"/>
</dbReference>
<dbReference type="CDD" id="cd14668">
    <property type="entry name" value="mlta_B"/>
    <property type="match status" value="1"/>
</dbReference>
<dbReference type="SMART" id="SM00925">
    <property type="entry name" value="MltA"/>
    <property type="match status" value="1"/>
</dbReference>
<dbReference type="GO" id="GO:0019867">
    <property type="term" value="C:outer membrane"/>
    <property type="evidence" value="ECO:0007669"/>
    <property type="project" value="InterPro"/>
</dbReference>
<evidence type="ECO:0000256" key="5">
    <source>
        <dbReference type="ARBA" id="ARBA00030918"/>
    </source>
</evidence>
<dbReference type="Gene3D" id="2.40.240.50">
    <property type="entry name" value="Barwin-like endoglucanases"/>
    <property type="match status" value="1"/>
</dbReference>
<dbReference type="GO" id="GO:0008933">
    <property type="term" value="F:peptidoglycan lytic transglycosylase activity"/>
    <property type="evidence" value="ECO:0007669"/>
    <property type="project" value="TreeGrafter"/>
</dbReference>
<dbReference type="InterPro" id="IPR026044">
    <property type="entry name" value="MltA"/>
</dbReference>
<evidence type="ECO:0000256" key="4">
    <source>
        <dbReference type="ARBA" id="ARBA00023316"/>
    </source>
</evidence>
<keyword evidence="4" id="KW-0961">Cell wall biogenesis/degradation</keyword>
<accession>A0A5B2TGV3</accession>
<dbReference type="Pfam" id="PF06725">
    <property type="entry name" value="3D"/>
    <property type="match status" value="1"/>
</dbReference>
<dbReference type="PIRSF" id="PIRSF019422">
    <property type="entry name" value="MltA"/>
    <property type="match status" value="1"/>
</dbReference>
<dbReference type="EMBL" id="VUKA01000002">
    <property type="protein sequence ID" value="KAA2213707.1"/>
    <property type="molecule type" value="Genomic_DNA"/>
</dbReference>
<dbReference type="AlphaFoldDB" id="A0A5B2TGV3"/>
<dbReference type="CDD" id="cd14485">
    <property type="entry name" value="mltA_like_LT_A"/>
    <property type="match status" value="1"/>
</dbReference>
<reference evidence="7 8" key="1">
    <citation type="journal article" date="2015" name="Int. J. Syst. Evol. Microbiol.">
        <title>Roseomonas oryzae sp. nov., isolated from paddy rhizosphere soil.</title>
        <authorList>
            <person name="Ramaprasad E.V."/>
            <person name="Sasikala Ch."/>
            <person name="Ramana Ch.V."/>
        </authorList>
    </citation>
    <scope>NUCLEOTIDE SEQUENCE [LARGE SCALE GENOMIC DNA]</scope>
    <source>
        <strain evidence="7 8">KCTC 42542</strain>
    </source>
</reference>
<comment type="catalytic activity">
    <reaction evidence="1">
        <text>Exolytic cleavage of the (1-&gt;4)-beta-glycosidic linkage between N-acetylmuramic acid (MurNAc) and N-acetylglucosamine (GlcNAc) residues in peptidoglycan, from either the reducing or the non-reducing ends of the peptidoglycan chains, with concomitant formation of a 1,6-anhydrobond in the MurNAc residue.</text>
        <dbReference type="EC" id="4.2.2.n1"/>
    </reaction>
</comment>
<dbReference type="SUPFAM" id="SSF50685">
    <property type="entry name" value="Barwin-like endoglucanases"/>
    <property type="match status" value="1"/>
</dbReference>
<evidence type="ECO:0000259" key="6">
    <source>
        <dbReference type="SMART" id="SM00925"/>
    </source>
</evidence>
<sequence>MFRLFRGLALLASLIAACSTTPQRVADLPGWGEDRLAEAVPAFVAGCPRSGLPAPLCAEASALPPGDHGAARAFFERRFTLRDAGEGLMTGYYEPELRGSATASPSYPVPLRGRPEDLVEVDLGRFAEDLKGRRLAGRVAAGRLAPYPDRAGIEAGGSPAPVLLWVEDPARKFFLQIQGSGRVVLPDGTVRRMGYAAQNGRAYVPIGRLLADRGEIPREQVSMQTILAWLERAGPERARALMDENPSYVFFRETAARADQGPAGSLGVALTPLRSIAVDRTEIPLGRPVWVVARHPLTGAPLRRLVLAQDTGGAIKGPARADLFWGWGEEAAEAAGRMKEPARLYVLEPRPDAS</sequence>
<dbReference type="Gene3D" id="2.40.40.10">
    <property type="entry name" value="RlpA-like domain"/>
    <property type="match status" value="1"/>
</dbReference>
<dbReference type="EC" id="4.2.2.n1" evidence="2"/>
<dbReference type="Proteomes" id="UP000322110">
    <property type="component" value="Unassembled WGS sequence"/>
</dbReference>
<evidence type="ECO:0000256" key="3">
    <source>
        <dbReference type="ARBA" id="ARBA00023239"/>
    </source>
</evidence>
<evidence type="ECO:0000256" key="1">
    <source>
        <dbReference type="ARBA" id="ARBA00001420"/>
    </source>
</evidence>
<evidence type="ECO:0000313" key="7">
    <source>
        <dbReference type="EMBL" id="KAA2213707.1"/>
    </source>
</evidence>
<dbReference type="InterPro" id="IPR010611">
    <property type="entry name" value="3D_dom"/>
</dbReference>
<dbReference type="PROSITE" id="PS51257">
    <property type="entry name" value="PROKAR_LIPOPROTEIN"/>
    <property type="match status" value="1"/>
</dbReference>
<comment type="caution">
    <text evidence="7">The sequence shown here is derived from an EMBL/GenBank/DDBJ whole genome shotgun (WGS) entry which is preliminary data.</text>
</comment>
<protein>
    <recommendedName>
        <fullName evidence="2">peptidoglycan lytic exotransglycosylase</fullName>
        <ecNumber evidence="2">4.2.2.n1</ecNumber>
    </recommendedName>
    <alternativeName>
        <fullName evidence="5">Murein hydrolase A</fullName>
    </alternativeName>
</protein>
<organism evidence="7 8">
    <name type="scientific">Teichococcus oryzae</name>
    <dbReference type="NCBI Taxonomy" id="1608942"/>
    <lineage>
        <taxon>Bacteria</taxon>
        <taxon>Pseudomonadati</taxon>
        <taxon>Pseudomonadota</taxon>
        <taxon>Alphaproteobacteria</taxon>
        <taxon>Acetobacterales</taxon>
        <taxon>Roseomonadaceae</taxon>
        <taxon>Roseomonas</taxon>
    </lineage>
</organism>
<keyword evidence="3" id="KW-0456">Lyase</keyword>
<evidence type="ECO:0000313" key="8">
    <source>
        <dbReference type="Proteomes" id="UP000322110"/>
    </source>
</evidence>
<dbReference type="Pfam" id="PF03562">
    <property type="entry name" value="MltA"/>
    <property type="match status" value="1"/>
</dbReference>
<name>A0A5B2TGV3_9PROT</name>
<dbReference type="GO" id="GO:0009254">
    <property type="term" value="P:peptidoglycan turnover"/>
    <property type="evidence" value="ECO:0007669"/>
    <property type="project" value="InterPro"/>
</dbReference>
<dbReference type="GO" id="GO:0071555">
    <property type="term" value="P:cell wall organization"/>
    <property type="evidence" value="ECO:0007669"/>
    <property type="project" value="UniProtKB-KW"/>
</dbReference>